<dbReference type="EMBL" id="CAKOGL010000022">
    <property type="protein sequence ID" value="CAH2100342.1"/>
    <property type="molecule type" value="Genomic_DNA"/>
</dbReference>
<evidence type="ECO:0000313" key="2">
    <source>
        <dbReference type="Proteomes" id="UP001153954"/>
    </source>
</evidence>
<protein>
    <submittedName>
        <fullName evidence="1">Uncharacterized protein</fullName>
    </submittedName>
</protein>
<dbReference type="Proteomes" id="UP001153954">
    <property type="component" value="Unassembled WGS sequence"/>
</dbReference>
<accession>A0AAU9UR43</accession>
<dbReference type="AlphaFoldDB" id="A0AAU9UR43"/>
<gene>
    <name evidence="1" type="ORF">EEDITHA_LOCUS15220</name>
</gene>
<keyword evidence="2" id="KW-1185">Reference proteome</keyword>
<proteinExistence type="predicted"/>
<reference evidence="1" key="1">
    <citation type="submission" date="2022-03" db="EMBL/GenBank/DDBJ databases">
        <authorList>
            <person name="Tunstrom K."/>
        </authorList>
    </citation>
    <scope>NUCLEOTIDE SEQUENCE</scope>
</reference>
<name>A0AAU9UR43_EUPED</name>
<sequence>MFLSQQSNYRVILITDSSDSVKVNIDGSISFGKDIMDTFSDFLGYNFYSRRSMMPIVNEDSITTLVRTAALCKDLEFCIPMWKFIEEYIIVMAKSVETVLSGMLQDSFKMFIYESQLKHYLETVRNILESTNAKISGENESYFWINIMKKICSKFQEMSSIFISDEFQLEPNKLNEVKKESNQKLIIATVVVELKYQNELCVEHAICVNSFETTKALNMLLEQFKTIPDEKVRLFMRYFYEALFETGFYSQINEVSAHELQVILNDMAYSKEVSTKDLLKTVQEVVELRLKSIRTKKDKKLFYDALLVHGILSDLDHIYSTYNSEPFADFYHKFLSWIGADKIRLDKEIRLVIHDIERKLWTVPDDLLFKLINEVKVFLELTVDPVSRN</sequence>
<evidence type="ECO:0000313" key="1">
    <source>
        <dbReference type="EMBL" id="CAH2100342.1"/>
    </source>
</evidence>
<comment type="caution">
    <text evidence="1">The sequence shown here is derived from an EMBL/GenBank/DDBJ whole genome shotgun (WGS) entry which is preliminary data.</text>
</comment>
<organism evidence="1 2">
    <name type="scientific">Euphydryas editha</name>
    <name type="common">Edith's checkerspot</name>
    <dbReference type="NCBI Taxonomy" id="104508"/>
    <lineage>
        <taxon>Eukaryota</taxon>
        <taxon>Metazoa</taxon>
        <taxon>Ecdysozoa</taxon>
        <taxon>Arthropoda</taxon>
        <taxon>Hexapoda</taxon>
        <taxon>Insecta</taxon>
        <taxon>Pterygota</taxon>
        <taxon>Neoptera</taxon>
        <taxon>Endopterygota</taxon>
        <taxon>Lepidoptera</taxon>
        <taxon>Glossata</taxon>
        <taxon>Ditrysia</taxon>
        <taxon>Papilionoidea</taxon>
        <taxon>Nymphalidae</taxon>
        <taxon>Nymphalinae</taxon>
        <taxon>Euphydryas</taxon>
    </lineage>
</organism>